<dbReference type="Proteomes" id="UP000762676">
    <property type="component" value="Unassembled WGS sequence"/>
</dbReference>
<comment type="caution">
    <text evidence="1">The sequence shown here is derived from an EMBL/GenBank/DDBJ whole genome shotgun (WGS) entry which is preliminary data.</text>
</comment>
<evidence type="ECO:0000313" key="1">
    <source>
        <dbReference type="EMBL" id="GFS18909.1"/>
    </source>
</evidence>
<evidence type="ECO:0000313" key="2">
    <source>
        <dbReference type="Proteomes" id="UP000762676"/>
    </source>
</evidence>
<dbReference type="EMBL" id="BMAT01006742">
    <property type="protein sequence ID" value="GFS18909.1"/>
    <property type="molecule type" value="Genomic_DNA"/>
</dbReference>
<protein>
    <submittedName>
        <fullName evidence="1">Uncharacterized protein</fullName>
    </submittedName>
</protein>
<gene>
    <name evidence="1" type="ORF">ElyMa_003275200</name>
</gene>
<reference evidence="1 2" key="1">
    <citation type="journal article" date="2021" name="Elife">
        <title>Chloroplast acquisition without the gene transfer in kleptoplastic sea slugs, Plakobranchus ocellatus.</title>
        <authorList>
            <person name="Maeda T."/>
            <person name="Takahashi S."/>
            <person name="Yoshida T."/>
            <person name="Shimamura S."/>
            <person name="Takaki Y."/>
            <person name="Nagai Y."/>
            <person name="Toyoda A."/>
            <person name="Suzuki Y."/>
            <person name="Arimoto A."/>
            <person name="Ishii H."/>
            <person name="Satoh N."/>
            <person name="Nishiyama T."/>
            <person name="Hasebe M."/>
            <person name="Maruyama T."/>
            <person name="Minagawa J."/>
            <person name="Obokata J."/>
            <person name="Shigenobu S."/>
        </authorList>
    </citation>
    <scope>NUCLEOTIDE SEQUENCE [LARGE SCALE GENOMIC DNA]</scope>
</reference>
<accession>A0AAV4JA76</accession>
<sequence>MSRLLFISRNHQARMSKDAGLLSTVSRREKPRFRGQTGIFSCRRYVHYVSSVCVCVCECEPTDCVAGYEGLAVQVRSPR</sequence>
<keyword evidence="2" id="KW-1185">Reference proteome</keyword>
<name>A0AAV4JA76_9GAST</name>
<organism evidence="1 2">
    <name type="scientific">Elysia marginata</name>
    <dbReference type="NCBI Taxonomy" id="1093978"/>
    <lineage>
        <taxon>Eukaryota</taxon>
        <taxon>Metazoa</taxon>
        <taxon>Spiralia</taxon>
        <taxon>Lophotrochozoa</taxon>
        <taxon>Mollusca</taxon>
        <taxon>Gastropoda</taxon>
        <taxon>Heterobranchia</taxon>
        <taxon>Euthyneura</taxon>
        <taxon>Panpulmonata</taxon>
        <taxon>Sacoglossa</taxon>
        <taxon>Placobranchoidea</taxon>
        <taxon>Plakobranchidae</taxon>
        <taxon>Elysia</taxon>
    </lineage>
</organism>
<proteinExistence type="predicted"/>
<dbReference type="AlphaFoldDB" id="A0AAV4JA76"/>